<proteinExistence type="predicted"/>
<comment type="caution">
    <text evidence="2">The sequence shown here is derived from an EMBL/GenBank/DDBJ whole genome shotgun (WGS) entry which is preliminary data.</text>
</comment>
<dbReference type="Proteomes" id="UP000647587">
    <property type="component" value="Unassembled WGS sequence"/>
</dbReference>
<evidence type="ECO:0000313" key="3">
    <source>
        <dbReference type="Proteomes" id="UP000647587"/>
    </source>
</evidence>
<keyword evidence="3" id="KW-1185">Reference proteome</keyword>
<dbReference type="Pfam" id="PF21837">
    <property type="entry name" value="DUF6896"/>
    <property type="match status" value="1"/>
</dbReference>
<protein>
    <recommendedName>
        <fullName evidence="1">DUF6896 domain-containing protein</fullName>
    </recommendedName>
</protein>
<organism evidence="2 3">
    <name type="scientific">Deinococcus malanensis</name>
    <dbReference type="NCBI Taxonomy" id="1706855"/>
    <lineage>
        <taxon>Bacteria</taxon>
        <taxon>Thermotogati</taxon>
        <taxon>Deinococcota</taxon>
        <taxon>Deinococci</taxon>
        <taxon>Deinococcales</taxon>
        <taxon>Deinococcaceae</taxon>
        <taxon>Deinococcus</taxon>
    </lineage>
</organism>
<dbReference type="InterPro" id="IPR054191">
    <property type="entry name" value="DUF6896"/>
</dbReference>
<gene>
    <name evidence="2" type="ORF">GCM10008955_36500</name>
</gene>
<accession>A0ABQ2F3T0</accession>
<reference evidence="3" key="1">
    <citation type="journal article" date="2019" name="Int. J. Syst. Evol. Microbiol.">
        <title>The Global Catalogue of Microorganisms (GCM) 10K type strain sequencing project: providing services to taxonomists for standard genome sequencing and annotation.</title>
        <authorList>
            <consortium name="The Broad Institute Genomics Platform"/>
            <consortium name="The Broad Institute Genome Sequencing Center for Infectious Disease"/>
            <person name="Wu L."/>
            <person name="Ma J."/>
        </authorList>
    </citation>
    <scope>NUCLEOTIDE SEQUENCE [LARGE SCALE GENOMIC DNA]</scope>
    <source>
        <strain evidence="3">JCM 30331</strain>
    </source>
</reference>
<name>A0ABQ2F3T0_9DEIO</name>
<evidence type="ECO:0000259" key="1">
    <source>
        <dbReference type="Pfam" id="PF21837"/>
    </source>
</evidence>
<evidence type="ECO:0000313" key="2">
    <source>
        <dbReference type="EMBL" id="GGK39385.1"/>
    </source>
</evidence>
<dbReference type="EMBL" id="BMPP01000020">
    <property type="protein sequence ID" value="GGK39385.1"/>
    <property type="molecule type" value="Genomic_DNA"/>
</dbReference>
<sequence>MAEMTPIPFENLIQMYLTLVQDAIQRLQSRYGVATPDAVWSGRIPVAGRVSGMRYRYHGIGCTAVVDGHTVSWDWQGGRTDILDPWHIWQLTHKRPETYGSWADLRVLRQHMQDLAAHGHLEHALAGHSYQLPSRRLPTLAAPVH</sequence>
<feature type="domain" description="DUF6896" evidence="1">
    <location>
        <begin position="9"/>
        <end position="124"/>
    </location>
</feature>